<feature type="region of interest" description="Disordered" evidence="1">
    <location>
        <begin position="109"/>
        <end position="151"/>
    </location>
</feature>
<feature type="compositionally biased region" description="Low complexity" evidence="1">
    <location>
        <begin position="253"/>
        <end position="277"/>
    </location>
</feature>
<evidence type="ECO:0000313" key="4">
    <source>
        <dbReference type="Proteomes" id="UP000803844"/>
    </source>
</evidence>
<dbReference type="AlphaFoldDB" id="A0A9P4Y4M1"/>
<keyword evidence="4" id="KW-1185">Reference proteome</keyword>
<feature type="compositionally biased region" description="Polar residues" evidence="1">
    <location>
        <begin position="283"/>
        <end position="296"/>
    </location>
</feature>
<feature type="compositionally biased region" description="Basic and acidic residues" evidence="1">
    <location>
        <begin position="119"/>
        <end position="128"/>
    </location>
</feature>
<dbReference type="GeneID" id="63842346"/>
<keyword evidence="2" id="KW-1133">Transmembrane helix</keyword>
<evidence type="ECO:0000313" key="3">
    <source>
        <dbReference type="EMBL" id="KAF3766837.1"/>
    </source>
</evidence>
<feature type="compositionally biased region" description="Acidic residues" evidence="1">
    <location>
        <begin position="226"/>
        <end position="240"/>
    </location>
</feature>
<evidence type="ECO:0000256" key="1">
    <source>
        <dbReference type="SAM" id="MobiDB-lite"/>
    </source>
</evidence>
<comment type="caution">
    <text evidence="3">The sequence shown here is derived from an EMBL/GenBank/DDBJ whole genome shotgun (WGS) entry which is preliminary data.</text>
</comment>
<proteinExistence type="predicted"/>
<feature type="region of interest" description="Disordered" evidence="1">
    <location>
        <begin position="177"/>
        <end position="207"/>
    </location>
</feature>
<dbReference type="Proteomes" id="UP000803844">
    <property type="component" value="Unassembled WGS sequence"/>
</dbReference>
<feature type="region of interest" description="Disordered" evidence="1">
    <location>
        <begin position="219"/>
        <end position="337"/>
    </location>
</feature>
<reference evidence="3" key="1">
    <citation type="journal article" date="2020" name="Phytopathology">
        <title>Genome sequence of the chestnut blight fungus Cryphonectria parasitica EP155: A fundamental resource for an archetypical invasive plant pathogen.</title>
        <authorList>
            <person name="Crouch J.A."/>
            <person name="Dawe A."/>
            <person name="Aerts A."/>
            <person name="Barry K."/>
            <person name="Churchill A.C.L."/>
            <person name="Grimwood J."/>
            <person name="Hillman B."/>
            <person name="Milgroom M.G."/>
            <person name="Pangilinan J."/>
            <person name="Smith M."/>
            <person name="Salamov A."/>
            <person name="Schmutz J."/>
            <person name="Yadav J."/>
            <person name="Grigoriev I.V."/>
            <person name="Nuss D."/>
        </authorList>
    </citation>
    <scope>NUCLEOTIDE SEQUENCE</scope>
    <source>
        <strain evidence="3">EP155</strain>
    </source>
</reference>
<keyword evidence="2" id="KW-0472">Membrane</keyword>
<protein>
    <submittedName>
        <fullName evidence="3">Uncharacterized protein</fullName>
    </submittedName>
</protein>
<sequence length="371" mass="38815">MKDTSPLHKSPALIVFIAVLSVLLLSSLGWAVLCLYHLLCPPSRQSAAAITTIATPRTPDLERSISHKSQSSGVSSVFSRPPTPAVDHDDDYYGAAFEMRDWRFARHLAPGSTGTDAESGGRESRDGGGGDSPRPSSRRPSPPGCCHGQGAASVSYSFEEPVGIAVTTGCADVEHMPHKREQQQQHQAADNDPGPGSGHWWAGEPSWPLLRPGEILITERPPVADAIDDEEEKEEEEEEEKAAGHSKDPGQGTAAAAAAATTSSHDSSSEPIPTSSPGREGRVSSSTQQPHHSTALSHPGQDAPVVTDWEESSAGGLTPTSSEAGSFGSGPHGQTRTLEGRALSLGSMVVVAGGGMRFGSDGVARRLTWSG</sequence>
<feature type="compositionally biased region" description="Low complexity" evidence="1">
    <location>
        <begin position="67"/>
        <end position="79"/>
    </location>
</feature>
<feature type="transmembrane region" description="Helical" evidence="2">
    <location>
        <begin position="12"/>
        <end position="39"/>
    </location>
</feature>
<accession>A0A9P4Y4M1</accession>
<feature type="region of interest" description="Disordered" evidence="1">
    <location>
        <begin position="60"/>
        <end position="85"/>
    </location>
</feature>
<dbReference type="RefSeq" id="XP_040777798.1">
    <property type="nucleotide sequence ID" value="XM_040925217.1"/>
</dbReference>
<organism evidence="3 4">
    <name type="scientific">Cryphonectria parasitica (strain ATCC 38755 / EP155)</name>
    <dbReference type="NCBI Taxonomy" id="660469"/>
    <lineage>
        <taxon>Eukaryota</taxon>
        <taxon>Fungi</taxon>
        <taxon>Dikarya</taxon>
        <taxon>Ascomycota</taxon>
        <taxon>Pezizomycotina</taxon>
        <taxon>Sordariomycetes</taxon>
        <taxon>Sordariomycetidae</taxon>
        <taxon>Diaporthales</taxon>
        <taxon>Cryphonectriaceae</taxon>
        <taxon>Cryphonectria-Endothia species complex</taxon>
        <taxon>Cryphonectria</taxon>
    </lineage>
</organism>
<evidence type="ECO:0000256" key="2">
    <source>
        <dbReference type="SAM" id="Phobius"/>
    </source>
</evidence>
<keyword evidence="2" id="KW-0812">Transmembrane</keyword>
<name>A0A9P4Y4M1_CRYP1</name>
<gene>
    <name evidence="3" type="ORF">M406DRAFT_69019</name>
</gene>
<dbReference type="EMBL" id="MU032346">
    <property type="protein sequence ID" value="KAF3766837.1"/>
    <property type="molecule type" value="Genomic_DNA"/>
</dbReference>